<dbReference type="InterPro" id="IPR052196">
    <property type="entry name" value="Bact_Kbp"/>
</dbReference>
<evidence type="ECO:0000256" key="1">
    <source>
        <dbReference type="SAM" id="MobiDB-lite"/>
    </source>
</evidence>
<dbReference type="PANTHER" id="PTHR34700:SF4">
    <property type="entry name" value="PHAGE-LIKE ELEMENT PBSX PROTEIN XKDP"/>
    <property type="match status" value="1"/>
</dbReference>
<dbReference type="Gene3D" id="3.10.350.10">
    <property type="entry name" value="LysM domain"/>
    <property type="match status" value="1"/>
</dbReference>
<evidence type="ECO:0000313" key="5">
    <source>
        <dbReference type="Proteomes" id="UP000252517"/>
    </source>
</evidence>
<comment type="caution">
    <text evidence="4">The sequence shown here is derived from an EMBL/GenBank/DDBJ whole genome shotgun (WGS) entry which is preliminary data.</text>
</comment>
<organism evidence="4 5">
    <name type="scientific">Thalassospira profundimaris</name>
    <dbReference type="NCBI Taxonomy" id="502049"/>
    <lineage>
        <taxon>Bacteria</taxon>
        <taxon>Pseudomonadati</taxon>
        <taxon>Pseudomonadota</taxon>
        <taxon>Alphaproteobacteria</taxon>
        <taxon>Rhodospirillales</taxon>
        <taxon>Thalassospiraceae</taxon>
        <taxon>Thalassospira</taxon>
    </lineage>
</organism>
<evidence type="ECO:0000256" key="2">
    <source>
        <dbReference type="SAM" id="Phobius"/>
    </source>
</evidence>
<dbReference type="Pfam" id="PF01476">
    <property type="entry name" value="LysM"/>
    <property type="match status" value="1"/>
</dbReference>
<dbReference type="Pfam" id="PF17936">
    <property type="entry name" value="Big_6"/>
    <property type="match status" value="1"/>
</dbReference>
<dbReference type="AlphaFoldDB" id="A0A367XEY9"/>
<dbReference type="InterPro" id="IPR036779">
    <property type="entry name" value="LysM_dom_sf"/>
</dbReference>
<dbReference type="Proteomes" id="UP000252517">
    <property type="component" value="Unassembled WGS sequence"/>
</dbReference>
<feature type="compositionally biased region" description="Low complexity" evidence="1">
    <location>
        <begin position="35"/>
        <end position="52"/>
    </location>
</feature>
<feature type="domain" description="LysM" evidence="3">
    <location>
        <begin position="335"/>
        <end position="384"/>
    </location>
</feature>
<feature type="compositionally biased region" description="Basic and acidic residues" evidence="1">
    <location>
        <begin position="60"/>
        <end position="75"/>
    </location>
</feature>
<keyword evidence="2" id="KW-1133">Transmembrane helix</keyword>
<dbReference type="PANTHER" id="PTHR34700">
    <property type="entry name" value="POTASSIUM BINDING PROTEIN KBP"/>
    <property type="match status" value="1"/>
</dbReference>
<dbReference type="InterPro" id="IPR013783">
    <property type="entry name" value="Ig-like_fold"/>
</dbReference>
<keyword evidence="2" id="KW-0812">Transmembrane</keyword>
<dbReference type="RefSeq" id="WP_114087886.1">
    <property type="nucleotide sequence ID" value="NZ_JPWH01000005.1"/>
</dbReference>
<accession>A0A367XEY9</accession>
<dbReference type="InterPro" id="IPR018392">
    <property type="entry name" value="LysM"/>
</dbReference>
<dbReference type="InterPro" id="IPR041498">
    <property type="entry name" value="Big_6"/>
</dbReference>
<dbReference type="Gene3D" id="2.60.40.10">
    <property type="entry name" value="Immunoglobulins"/>
    <property type="match status" value="1"/>
</dbReference>
<feature type="region of interest" description="Disordered" evidence="1">
    <location>
        <begin position="35"/>
        <end position="102"/>
    </location>
</feature>
<evidence type="ECO:0000313" key="4">
    <source>
        <dbReference type="EMBL" id="RCK51690.1"/>
    </source>
</evidence>
<gene>
    <name evidence="4" type="ORF">TH25_08380</name>
</gene>
<evidence type="ECO:0000259" key="3">
    <source>
        <dbReference type="PROSITE" id="PS51782"/>
    </source>
</evidence>
<dbReference type="EMBL" id="JPWH01000005">
    <property type="protein sequence ID" value="RCK51690.1"/>
    <property type="molecule type" value="Genomic_DNA"/>
</dbReference>
<feature type="transmembrane region" description="Helical" evidence="2">
    <location>
        <begin position="5"/>
        <end position="25"/>
    </location>
</feature>
<dbReference type="OrthoDB" id="370541at2"/>
<dbReference type="SUPFAM" id="SSF54106">
    <property type="entry name" value="LysM domain"/>
    <property type="match status" value="1"/>
</dbReference>
<name>A0A367XEY9_9PROT</name>
<keyword evidence="2" id="KW-0472">Membrane</keyword>
<dbReference type="PROSITE" id="PS51782">
    <property type="entry name" value="LYSM"/>
    <property type="match status" value="1"/>
</dbReference>
<reference evidence="4 5" key="1">
    <citation type="submission" date="2014-07" db="EMBL/GenBank/DDBJ databases">
        <title>Draft genome sequence of Thalassospira profundimaris S25-3-2.</title>
        <authorList>
            <person name="Lai Q."/>
            <person name="Shao Z."/>
        </authorList>
    </citation>
    <scope>NUCLEOTIDE SEQUENCE [LARGE SCALE GENOMIC DNA]</scope>
    <source>
        <strain evidence="4 5">S25-3-2</strain>
    </source>
</reference>
<sequence length="398" mass="42926">MKRPYILVIIGVLLIIAAIILNYTLTGSVDDDVDAVSSSPSAPSDGSGNAADTGQSTVSKSDDAAKTPDDDKAPDVSDPSFDVVRVSPDGNSVIAGRAEPNSKVRVREGKDVIGEATADDRGEWVILPEKPLQPGDRELSVESETKDGKVKTGNEDVVVLIPENPSGETTAPMVAQKKGDAATEGEEGKKPIIALRVPSEGKGPATVLQGPGAVRENTDIAKTANKAAREAGQPEIASSRPRLSVGVIDYDEKGQVSMSGDADPDHDIRVYLDNKFVGNALSNDKGDWGVTLETDIDPGQYKLRADEVDKQGKVVARIELPFERADAKKAMEPGSRYVVQPGNSLWRIARRAYGDGIQYWVIYHRNEDQIRDPDLIYPGQIFALPEQEKATYPNVKWR</sequence>
<dbReference type="CDD" id="cd00118">
    <property type="entry name" value="LysM"/>
    <property type="match status" value="1"/>
</dbReference>
<proteinExistence type="predicted"/>
<protein>
    <submittedName>
        <fullName evidence="4">Peptidoglycan-binding protein</fullName>
    </submittedName>
</protein>